<dbReference type="Pfam" id="PF07728">
    <property type="entry name" value="AAA_5"/>
    <property type="match status" value="1"/>
</dbReference>
<sequence>MINKNSLAAVIAAYKQNFPTHWEDEKYKWKAVQHFQDHWDIKASDFLEMFTKATDKTNNLLAPLNNYPRRMIQMFAEADEEATRAMFINLYDESKNFVERVEKFQSDAEAMRVKYDQGTWKQHFQTLNSISTYLWLRYPDKYYIYKYSECRDVAKVLDSAFIPKKGSSSSNLTGGFHLYNEICEQLKKDEELVQMLQSVLTDRCYPDKALKTLTMDMGFYISRFYTKKSTEDHGEWFPTDYNPNITTEEWLALLADGRVFKTNSLKIMKRIKDYGGMATCKQLSEKYGNSPNFYNTGSFTLAKRVAEMTGCPLMTSHNDNAKWWPILYVGKHADKDMSGNYIWKLRDELSKALDQFDLSEIPLYEEKAQTKISQGSDNQGYWWLNANPKIWRFSNIGIGETQRYTLYNENGNKRRIFQNFLDAKAGDLIIGYESNPVKKVVALAKVIEESDGENLYFEKTEGLATPIDYATLKNCPELEKMEYFQNPQGSLFKLTKEEYDFIEDMIREENPVARKEPIEAYSKDQFLEEVYMTEERYETLISLLKHKQNLILQGAPGVGKTFAAKRLAYAMMGLKDDSRIAFIQFHQNYSYEDFMMGYKPKEDGFELQYGIFYQFCQKAANIPDQPFFFIIDEINRGNMSKIFGELLMLIEKDYRGTKATLAYNGMPFTVPKNLYMIGMMNTADRSLAMIDYALRRRFSFFEIEPGFHSAGFQSYQSALDHDTFNILIERIKELNQEIAADSSLGPGFRIGHSYFCGQAECTDEWLKEVVEYDILPMLHEYWFDEPDKLQRWENILRGVFNDER</sequence>
<dbReference type="Proteomes" id="UP000075304">
    <property type="component" value="Unassembled WGS sequence"/>
</dbReference>
<dbReference type="InterPro" id="IPR011704">
    <property type="entry name" value="ATPase_dyneun-rel_AAA"/>
</dbReference>
<comment type="caution">
    <text evidence="3">The sequence shown here is derived from an EMBL/GenBank/DDBJ whole genome shotgun (WGS) entry which is preliminary data.</text>
</comment>
<dbReference type="PANTHER" id="PTHR37291">
    <property type="entry name" value="5-METHYLCYTOSINE-SPECIFIC RESTRICTION ENZYME B"/>
    <property type="match status" value="1"/>
</dbReference>
<dbReference type="RefSeq" id="WP_061575726.1">
    <property type="nucleotide sequence ID" value="NZ_LQYI01000130.1"/>
</dbReference>
<dbReference type="GO" id="GO:0016887">
    <property type="term" value="F:ATP hydrolysis activity"/>
    <property type="evidence" value="ECO:0007669"/>
    <property type="project" value="InterPro"/>
</dbReference>
<dbReference type="GO" id="GO:0005524">
    <property type="term" value="F:ATP binding"/>
    <property type="evidence" value="ECO:0007669"/>
    <property type="project" value="InterPro"/>
</dbReference>
<evidence type="ECO:0008006" key="5">
    <source>
        <dbReference type="Google" id="ProtNLM"/>
    </source>
</evidence>
<dbReference type="EMBL" id="LQYI01000130">
    <property type="protein sequence ID" value="KYC62222.1"/>
    <property type="molecule type" value="Genomic_DNA"/>
</dbReference>
<dbReference type="SUPFAM" id="SSF52540">
    <property type="entry name" value="P-loop containing nucleoside triphosphate hydrolases"/>
    <property type="match status" value="1"/>
</dbReference>
<dbReference type="CDD" id="cd00009">
    <property type="entry name" value="AAA"/>
    <property type="match status" value="1"/>
</dbReference>
<dbReference type="PANTHER" id="PTHR37291:SF1">
    <property type="entry name" value="TYPE IV METHYL-DIRECTED RESTRICTION ENZYME ECOKMCRB SUBUNIT"/>
    <property type="match status" value="1"/>
</dbReference>
<dbReference type="REBASE" id="149554">
    <property type="entry name" value="Bco4099McrBC3P"/>
</dbReference>
<organism evidence="3 4">
    <name type="scientific">Heyndrickxia coagulans</name>
    <name type="common">Weizmannia coagulans</name>
    <dbReference type="NCBI Taxonomy" id="1398"/>
    <lineage>
        <taxon>Bacteria</taxon>
        <taxon>Bacillati</taxon>
        <taxon>Bacillota</taxon>
        <taxon>Bacilli</taxon>
        <taxon>Bacillales</taxon>
        <taxon>Bacillaceae</taxon>
        <taxon>Heyndrickxia</taxon>
    </lineage>
</organism>
<dbReference type="SUPFAM" id="SSF88697">
    <property type="entry name" value="PUA domain-like"/>
    <property type="match status" value="1"/>
</dbReference>
<accession>A0A150JYA9</accession>
<dbReference type="InterPro" id="IPR052934">
    <property type="entry name" value="Methyl-DNA_Rec/Restrict_Enz"/>
</dbReference>
<name>A0A150JYA9_HEYCO</name>
<dbReference type="InterPro" id="IPR002740">
    <property type="entry name" value="EVE_domain"/>
</dbReference>
<evidence type="ECO:0000259" key="1">
    <source>
        <dbReference type="Pfam" id="PF01878"/>
    </source>
</evidence>
<feature type="domain" description="ATPase dynein-related AAA" evidence="2">
    <location>
        <begin position="549"/>
        <end position="698"/>
    </location>
</feature>
<dbReference type="Gene3D" id="3.10.590.10">
    <property type="entry name" value="ph1033 like domains"/>
    <property type="match status" value="1"/>
</dbReference>
<dbReference type="AlphaFoldDB" id="A0A150JYA9"/>
<protein>
    <recommendedName>
        <fullName evidence="5">Restriction endonuclease</fullName>
    </recommendedName>
</protein>
<evidence type="ECO:0000313" key="3">
    <source>
        <dbReference type="EMBL" id="KYC62222.1"/>
    </source>
</evidence>
<dbReference type="PATRIC" id="fig|1398.25.peg.1095"/>
<dbReference type="Gene3D" id="3.40.50.300">
    <property type="entry name" value="P-loop containing nucleotide triphosphate hydrolases"/>
    <property type="match status" value="1"/>
</dbReference>
<evidence type="ECO:0000259" key="2">
    <source>
        <dbReference type="Pfam" id="PF07728"/>
    </source>
</evidence>
<feature type="domain" description="EVE" evidence="1">
    <location>
        <begin position="381"/>
        <end position="505"/>
    </location>
</feature>
<proteinExistence type="predicted"/>
<evidence type="ECO:0000313" key="4">
    <source>
        <dbReference type="Proteomes" id="UP000075304"/>
    </source>
</evidence>
<gene>
    <name evidence="3" type="ORF">B4099_1949</name>
</gene>
<reference evidence="3 4" key="1">
    <citation type="submission" date="2016-01" db="EMBL/GenBank/DDBJ databases">
        <title>Genome Sequences of Twelve Sporeforming Bacillus Species Isolated from Foods.</title>
        <authorList>
            <person name="Berendsen E.M."/>
            <person name="Wells-Bennik M.H."/>
            <person name="Krawcyk A.O."/>
            <person name="De Jong A."/>
            <person name="Holsappel S."/>
            <person name="Eijlander R.T."/>
            <person name="Kuipers O.P."/>
        </authorList>
    </citation>
    <scope>NUCLEOTIDE SEQUENCE [LARGE SCALE GENOMIC DNA]</scope>
    <source>
        <strain evidence="3 4">B4099</strain>
    </source>
</reference>
<dbReference type="InterPro" id="IPR015947">
    <property type="entry name" value="PUA-like_sf"/>
</dbReference>
<dbReference type="InterPro" id="IPR027417">
    <property type="entry name" value="P-loop_NTPase"/>
</dbReference>
<dbReference type="Pfam" id="PF01878">
    <property type="entry name" value="EVE"/>
    <property type="match status" value="1"/>
</dbReference>